<dbReference type="GO" id="GO:0061630">
    <property type="term" value="F:ubiquitin protein ligase activity"/>
    <property type="evidence" value="ECO:0007669"/>
    <property type="project" value="UniProtKB-EC"/>
</dbReference>
<feature type="domain" description="RING-type" evidence="10">
    <location>
        <begin position="97"/>
        <end position="140"/>
    </location>
</feature>
<accession>A0ABD3U798</accession>
<keyword evidence="6" id="KW-0833">Ubl conjugation pathway</keyword>
<gene>
    <name evidence="11" type="ORF">ACJIZ3_002069</name>
</gene>
<evidence type="ECO:0000256" key="4">
    <source>
        <dbReference type="ARBA" id="ARBA00022723"/>
    </source>
</evidence>
<evidence type="ECO:0000256" key="9">
    <source>
        <dbReference type="SAM" id="MobiDB-lite"/>
    </source>
</evidence>
<evidence type="ECO:0000256" key="5">
    <source>
        <dbReference type="ARBA" id="ARBA00022771"/>
    </source>
</evidence>
<feature type="region of interest" description="Disordered" evidence="9">
    <location>
        <begin position="171"/>
        <end position="192"/>
    </location>
</feature>
<dbReference type="Proteomes" id="UP001634393">
    <property type="component" value="Unassembled WGS sequence"/>
</dbReference>
<sequence length="192" mass="21198">MASSDSESSPPPSLEELTASSATTLLLPWILSATNSGPREIAVFLHQSTRSITVIEGSLDIESILYEFACKEGPLPASKASIDSLPRVQVLEPGLECPICLSEYEVKEKEEVKEMPCRHRFHSGCIVKWLGIHGSCPVCRFGMPVEEKIESEETEREGWRIHVFFSRGRRESGMNVDSGRDGVADSGDDEFP</sequence>
<evidence type="ECO:0000313" key="11">
    <source>
        <dbReference type="EMBL" id="KAL3844666.1"/>
    </source>
</evidence>
<dbReference type="InterPro" id="IPR001841">
    <property type="entry name" value="Znf_RING"/>
</dbReference>
<dbReference type="PROSITE" id="PS50089">
    <property type="entry name" value="ZF_RING_2"/>
    <property type="match status" value="1"/>
</dbReference>
<evidence type="ECO:0000256" key="3">
    <source>
        <dbReference type="ARBA" id="ARBA00022679"/>
    </source>
</evidence>
<dbReference type="Pfam" id="PF13639">
    <property type="entry name" value="zf-RING_2"/>
    <property type="match status" value="1"/>
</dbReference>
<evidence type="ECO:0000259" key="10">
    <source>
        <dbReference type="PROSITE" id="PS50089"/>
    </source>
</evidence>
<dbReference type="Gene3D" id="3.30.40.10">
    <property type="entry name" value="Zinc/RING finger domain, C3HC4 (zinc finger)"/>
    <property type="match status" value="1"/>
</dbReference>
<dbReference type="InterPro" id="IPR013083">
    <property type="entry name" value="Znf_RING/FYVE/PHD"/>
</dbReference>
<keyword evidence="3" id="KW-0808">Transferase</keyword>
<evidence type="ECO:0000313" key="12">
    <source>
        <dbReference type="Proteomes" id="UP001634393"/>
    </source>
</evidence>
<dbReference type="PANTHER" id="PTHR15710">
    <property type="entry name" value="E3 UBIQUITIN-PROTEIN LIGASE PRAJA"/>
    <property type="match status" value="1"/>
</dbReference>
<evidence type="ECO:0000256" key="6">
    <source>
        <dbReference type="ARBA" id="ARBA00022786"/>
    </source>
</evidence>
<name>A0ABD3U798_9LAMI</name>
<dbReference type="PANTHER" id="PTHR15710:SF235">
    <property type="entry name" value="RING-H2 FINGER PROTEIN ATL79-LIKE"/>
    <property type="match status" value="1"/>
</dbReference>
<dbReference type="SMART" id="SM00184">
    <property type="entry name" value="RING"/>
    <property type="match status" value="1"/>
</dbReference>
<evidence type="ECO:0000256" key="2">
    <source>
        <dbReference type="ARBA" id="ARBA00012483"/>
    </source>
</evidence>
<dbReference type="AlphaFoldDB" id="A0ABD3U798"/>
<dbReference type="EC" id="2.3.2.27" evidence="2"/>
<keyword evidence="4" id="KW-0479">Metal-binding</keyword>
<keyword evidence="12" id="KW-1185">Reference proteome</keyword>
<evidence type="ECO:0000256" key="8">
    <source>
        <dbReference type="PROSITE-ProRule" id="PRU00175"/>
    </source>
</evidence>
<comment type="catalytic activity">
    <reaction evidence="1">
        <text>S-ubiquitinyl-[E2 ubiquitin-conjugating enzyme]-L-cysteine + [acceptor protein]-L-lysine = [E2 ubiquitin-conjugating enzyme]-L-cysteine + N(6)-ubiquitinyl-[acceptor protein]-L-lysine.</text>
        <dbReference type="EC" id="2.3.2.27"/>
    </reaction>
</comment>
<proteinExistence type="predicted"/>
<dbReference type="EMBL" id="JBJXBP010000002">
    <property type="protein sequence ID" value="KAL3844666.1"/>
    <property type="molecule type" value="Genomic_DNA"/>
</dbReference>
<evidence type="ECO:0000256" key="1">
    <source>
        <dbReference type="ARBA" id="ARBA00000900"/>
    </source>
</evidence>
<dbReference type="GO" id="GO:0008270">
    <property type="term" value="F:zinc ion binding"/>
    <property type="evidence" value="ECO:0007669"/>
    <property type="project" value="UniProtKB-KW"/>
</dbReference>
<protein>
    <recommendedName>
        <fullName evidence="2">RING-type E3 ubiquitin transferase</fullName>
        <ecNumber evidence="2">2.3.2.27</ecNumber>
    </recommendedName>
</protein>
<dbReference type="SUPFAM" id="SSF57850">
    <property type="entry name" value="RING/U-box"/>
    <property type="match status" value="1"/>
</dbReference>
<dbReference type="GO" id="GO:0016567">
    <property type="term" value="P:protein ubiquitination"/>
    <property type="evidence" value="ECO:0007669"/>
    <property type="project" value="UniProtKB-ARBA"/>
</dbReference>
<comment type="caution">
    <text evidence="11">The sequence shown here is derived from an EMBL/GenBank/DDBJ whole genome shotgun (WGS) entry which is preliminary data.</text>
</comment>
<reference evidence="11 12" key="1">
    <citation type="submission" date="2024-12" db="EMBL/GenBank/DDBJ databases">
        <title>The unique morphological basis and parallel evolutionary history of personate flowers in Penstemon.</title>
        <authorList>
            <person name="Depatie T.H."/>
            <person name="Wessinger C.A."/>
        </authorList>
    </citation>
    <scope>NUCLEOTIDE SEQUENCE [LARGE SCALE GENOMIC DNA]</scope>
    <source>
        <strain evidence="11">WTNN_2</strain>
        <tissue evidence="11">Leaf</tissue>
    </source>
</reference>
<evidence type="ECO:0000256" key="7">
    <source>
        <dbReference type="ARBA" id="ARBA00022833"/>
    </source>
</evidence>
<feature type="compositionally biased region" description="Basic and acidic residues" evidence="9">
    <location>
        <begin position="171"/>
        <end position="183"/>
    </location>
</feature>
<keyword evidence="5 8" id="KW-0863">Zinc-finger</keyword>
<organism evidence="11 12">
    <name type="scientific">Penstemon smallii</name>
    <dbReference type="NCBI Taxonomy" id="265156"/>
    <lineage>
        <taxon>Eukaryota</taxon>
        <taxon>Viridiplantae</taxon>
        <taxon>Streptophyta</taxon>
        <taxon>Embryophyta</taxon>
        <taxon>Tracheophyta</taxon>
        <taxon>Spermatophyta</taxon>
        <taxon>Magnoliopsida</taxon>
        <taxon>eudicotyledons</taxon>
        <taxon>Gunneridae</taxon>
        <taxon>Pentapetalae</taxon>
        <taxon>asterids</taxon>
        <taxon>lamiids</taxon>
        <taxon>Lamiales</taxon>
        <taxon>Plantaginaceae</taxon>
        <taxon>Cheloneae</taxon>
        <taxon>Penstemon</taxon>
    </lineage>
</organism>
<dbReference type="FunFam" id="3.30.40.10:FF:000127">
    <property type="entry name" value="E3 ubiquitin-protein ligase RNF181"/>
    <property type="match status" value="1"/>
</dbReference>
<keyword evidence="7" id="KW-0862">Zinc</keyword>